<reference evidence="2 3" key="1">
    <citation type="submission" date="2021-05" db="EMBL/GenBank/DDBJ databases">
        <title>Draft Whole Genome Sequencing Of Biosensor Chromobacterium violaceum Strain CV026 Reveals A Regulatory RNA In Chromobacterium violaceum Phenotype Regulatory Network.</title>
        <authorList>
            <person name="Hong K.W."/>
            <person name="Chan K.G."/>
            <person name="Chang C.-Y."/>
        </authorList>
    </citation>
    <scope>NUCLEOTIDE SEQUENCE [LARGE SCALE GENOMIC DNA]</scope>
    <source>
        <strain evidence="2 3">ATCC 31532</strain>
    </source>
</reference>
<comment type="caution">
    <text evidence="2">The sequence shown here is derived from an EMBL/GenBank/DDBJ whole genome shotgun (WGS) entry which is preliminary data.</text>
</comment>
<proteinExistence type="predicted"/>
<keyword evidence="1" id="KW-0812">Transmembrane</keyword>
<keyword evidence="3" id="KW-1185">Reference proteome</keyword>
<keyword evidence="1" id="KW-0472">Membrane</keyword>
<sequence length="167" mass="17623">MDIGLESLRWAVPIGIGATLLMDGWAWLQNRLLATPSLDYALVGRWIGHLARGKLSHPSIAKAAPIRGEAWLGWSVHYLIGILFAALLLAVAGPEWARRPTLAPALLTGALTLAAPFLILQPGMGAGLAARNTPQPNAARLRSLSAHMSFGIGLYASAGMLCALAPF</sequence>
<keyword evidence="1" id="KW-1133">Transmembrane helix</keyword>
<dbReference type="InterPro" id="IPR021329">
    <property type="entry name" value="DUF2938"/>
</dbReference>
<dbReference type="GeneID" id="89685522"/>
<evidence type="ECO:0000313" key="2">
    <source>
        <dbReference type="EMBL" id="MBW8290197.1"/>
    </source>
</evidence>
<dbReference type="Pfam" id="PF11158">
    <property type="entry name" value="DUF2938"/>
    <property type="match status" value="1"/>
</dbReference>
<feature type="transmembrane region" description="Helical" evidence="1">
    <location>
        <begin position="105"/>
        <end position="124"/>
    </location>
</feature>
<gene>
    <name evidence="2" type="ORF">KIF53_21385</name>
</gene>
<organism evidence="2 3">
    <name type="scientific">Chromobacterium subtsugae</name>
    <dbReference type="NCBI Taxonomy" id="251747"/>
    <lineage>
        <taxon>Bacteria</taxon>
        <taxon>Pseudomonadati</taxon>
        <taxon>Pseudomonadota</taxon>
        <taxon>Betaproteobacteria</taxon>
        <taxon>Neisseriales</taxon>
        <taxon>Chromobacteriaceae</taxon>
        <taxon>Chromobacterium</taxon>
    </lineage>
</organism>
<feature type="transmembrane region" description="Helical" evidence="1">
    <location>
        <begin position="144"/>
        <end position="165"/>
    </location>
</feature>
<accession>A0ABS7FJF7</accession>
<name>A0ABS7FJF7_9NEIS</name>
<feature type="transmembrane region" description="Helical" evidence="1">
    <location>
        <begin position="71"/>
        <end position="93"/>
    </location>
</feature>
<protein>
    <submittedName>
        <fullName evidence="2">DUF2938 family protein</fullName>
    </submittedName>
</protein>
<dbReference type="EMBL" id="JAHDTB010000037">
    <property type="protein sequence ID" value="MBW8290197.1"/>
    <property type="molecule type" value="Genomic_DNA"/>
</dbReference>
<dbReference type="Proteomes" id="UP000711178">
    <property type="component" value="Unassembled WGS sequence"/>
</dbReference>
<dbReference type="RefSeq" id="WP_047238139.1">
    <property type="nucleotide sequence ID" value="NZ_CP142381.1"/>
</dbReference>
<evidence type="ECO:0000256" key="1">
    <source>
        <dbReference type="SAM" id="Phobius"/>
    </source>
</evidence>
<evidence type="ECO:0000313" key="3">
    <source>
        <dbReference type="Proteomes" id="UP000711178"/>
    </source>
</evidence>
<feature type="transmembrane region" description="Helical" evidence="1">
    <location>
        <begin position="7"/>
        <end position="28"/>
    </location>
</feature>